<dbReference type="EMBL" id="JADYXP020000011">
    <property type="protein sequence ID" value="KAL0113881.1"/>
    <property type="molecule type" value="Genomic_DNA"/>
</dbReference>
<evidence type="ECO:0000313" key="1">
    <source>
        <dbReference type="EMBL" id="KAL0113881.1"/>
    </source>
</evidence>
<evidence type="ECO:0000313" key="2">
    <source>
        <dbReference type="Proteomes" id="UP001430953"/>
    </source>
</evidence>
<gene>
    <name evidence="1" type="ORF">PUN28_011310</name>
</gene>
<dbReference type="AlphaFoldDB" id="A0AAW2FHL2"/>
<comment type="caution">
    <text evidence="1">The sequence shown here is derived from an EMBL/GenBank/DDBJ whole genome shotgun (WGS) entry which is preliminary data.</text>
</comment>
<sequence>MNLRDNIKKVTSLGYTENSAKFYRLNGLSQAARDKMMNERRVRKPRNINILEDDTNKDDNVDVISDKVKPSFDKHGISAAIKQVSGGINFSNEHWEHSYYKQIQSLSEKPQEKISQKFNNTNHHNIQLNKSKAKDTCIKQNNRFHRNAAIMSLIKMEKISWQDIDNPNENKMTKEETEILHGTISNKYLTNNTNQVEFVPLDEDPEICVHPHLQMGRHTKHSKGNNIDLKRIGKKTTMTPMNYYLEQTDDSFFEFEKQDISS</sequence>
<reference evidence="1 2" key="1">
    <citation type="submission" date="2023-03" db="EMBL/GenBank/DDBJ databases">
        <title>High recombination rates correlate with genetic variation in Cardiocondyla obscurior ants.</title>
        <authorList>
            <person name="Errbii M."/>
        </authorList>
    </citation>
    <scope>NUCLEOTIDE SEQUENCE [LARGE SCALE GENOMIC DNA]</scope>
    <source>
        <strain evidence="1">Alpha-2009</strain>
        <tissue evidence="1">Whole body</tissue>
    </source>
</reference>
<name>A0AAW2FHL2_9HYME</name>
<protein>
    <submittedName>
        <fullName evidence="1">Uncharacterized protein</fullName>
    </submittedName>
</protein>
<proteinExistence type="predicted"/>
<keyword evidence="2" id="KW-1185">Reference proteome</keyword>
<organism evidence="1 2">
    <name type="scientific">Cardiocondyla obscurior</name>
    <dbReference type="NCBI Taxonomy" id="286306"/>
    <lineage>
        <taxon>Eukaryota</taxon>
        <taxon>Metazoa</taxon>
        <taxon>Ecdysozoa</taxon>
        <taxon>Arthropoda</taxon>
        <taxon>Hexapoda</taxon>
        <taxon>Insecta</taxon>
        <taxon>Pterygota</taxon>
        <taxon>Neoptera</taxon>
        <taxon>Endopterygota</taxon>
        <taxon>Hymenoptera</taxon>
        <taxon>Apocrita</taxon>
        <taxon>Aculeata</taxon>
        <taxon>Formicoidea</taxon>
        <taxon>Formicidae</taxon>
        <taxon>Myrmicinae</taxon>
        <taxon>Cardiocondyla</taxon>
    </lineage>
</organism>
<accession>A0AAW2FHL2</accession>
<dbReference type="Proteomes" id="UP001430953">
    <property type="component" value="Unassembled WGS sequence"/>
</dbReference>